<accession>A0A2A4TDG3</accession>
<organism evidence="1 2">
    <name type="scientific">SAR324 cluster bacterium</name>
    <dbReference type="NCBI Taxonomy" id="2024889"/>
    <lineage>
        <taxon>Bacteria</taxon>
        <taxon>Deltaproteobacteria</taxon>
        <taxon>SAR324 cluster</taxon>
    </lineage>
</organism>
<gene>
    <name evidence="1" type="ORF">COB67_00655</name>
</gene>
<dbReference type="EMBL" id="NVSR01000001">
    <property type="protein sequence ID" value="PCI30997.1"/>
    <property type="molecule type" value="Genomic_DNA"/>
</dbReference>
<sequence>MQEEIFKNLIADLWASDIEQSKKTSLDGILMQIRTLGSFDIFSSLSVDKLKDEETVNLLREYGGAALQLSMKNINIFIK</sequence>
<dbReference type="AlphaFoldDB" id="A0A2A4TDG3"/>
<proteinExistence type="predicted"/>
<reference evidence="2" key="1">
    <citation type="submission" date="2017-08" db="EMBL/GenBank/DDBJ databases">
        <title>A dynamic microbial community with high functional redundancy inhabits the cold, oxic subseafloor aquifer.</title>
        <authorList>
            <person name="Tully B.J."/>
            <person name="Wheat C.G."/>
            <person name="Glazer B.T."/>
            <person name="Huber J.A."/>
        </authorList>
    </citation>
    <scope>NUCLEOTIDE SEQUENCE [LARGE SCALE GENOMIC DNA]</scope>
</reference>
<protein>
    <submittedName>
        <fullName evidence="1">Uncharacterized protein</fullName>
    </submittedName>
</protein>
<name>A0A2A4TDG3_9DELT</name>
<evidence type="ECO:0000313" key="2">
    <source>
        <dbReference type="Proteomes" id="UP000218113"/>
    </source>
</evidence>
<comment type="caution">
    <text evidence="1">The sequence shown here is derived from an EMBL/GenBank/DDBJ whole genome shotgun (WGS) entry which is preliminary data.</text>
</comment>
<dbReference type="Proteomes" id="UP000218113">
    <property type="component" value="Unassembled WGS sequence"/>
</dbReference>
<evidence type="ECO:0000313" key="1">
    <source>
        <dbReference type="EMBL" id="PCI30997.1"/>
    </source>
</evidence>